<dbReference type="GO" id="GO:1901135">
    <property type="term" value="P:carbohydrate derivative metabolic process"/>
    <property type="evidence" value="ECO:0007669"/>
    <property type="project" value="UniProtKB-ARBA"/>
</dbReference>
<organism evidence="2 3">
    <name type="scientific">Dovyalis caffra</name>
    <dbReference type="NCBI Taxonomy" id="77055"/>
    <lineage>
        <taxon>Eukaryota</taxon>
        <taxon>Viridiplantae</taxon>
        <taxon>Streptophyta</taxon>
        <taxon>Embryophyta</taxon>
        <taxon>Tracheophyta</taxon>
        <taxon>Spermatophyta</taxon>
        <taxon>Magnoliopsida</taxon>
        <taxon>eudicotyledons</taxon>
        <taxon>Gunneridae</taxon>
        <taxon>Pentapetalae</taxon>
        <taxon>rosids</taxon>
        <taxon>fabids</taxon>
        <taxon>Malpighiales</taxon>
        <taxon>Salicaceae</taxon>
        <taxon>Flacourtieae</taxon>
        <taxon>Dovyalis</taxon>
    </lineage>
</organism>
<gene>
    <name evidence="2" type="ORF">DCAF_LOCUS17982</name>
</gene>
<proteinExistence type="predicted"/>
<sequence length="323" mass="36860">MASPNFYKILTTLAPNLLIYDFLQPWAPALAETLNIPSVNFLSCSTTMISFSIHDSGNPRVKYPFPEIYLHEHEVNQFNHRLDSFANGVKNADRIKDCYKRSLNIILIKTFRELEGKHIDYLSHLTDKKMVPVGALVQEEINEEEGEEIIEWLNKKERLSTVFVSFGSEYFLSKKEIKEMAQGLELSKANFIWVVRFPMGEKVSVEEALPKGLLVDLCHCGWSSVMESMKYGVPILAMPMHLDQPLNARVVEEVGVGVEIKKDQNGWIQKEEVAKVVKEVIKEKNGESVRKKAKEMSENLRNKGDEEIDGVVEELVQLCLKCN</sequence>
<evidence type="ECO:0000313" key="2">
    <source>
        <dbReference type="EMBL" id="CAK7344857.1"/>
    </source>
</evidence>
<dbReference type="Gene3D" id="3.40.50.2000">
    <property type="entry name" value="Glycogen Phosphorylase B"/>
    <property type="match status" value="3"/>
</dbReference>
<dbReference type="AlphaFoldDB" id="A0AAV1S1V6"/>
<comment type="caution">
    <text evidence="2">The sequence shown here is derived from an EMBL/GenBank/DDBJ whole genome shotgun (WGS) entry which is preliminary data.</text>
</comment>
<dbReference type="Pfam" id="PF00201">
    <property type="entry name" value="UDPGT"/>
    <property type="match status" value="1"/>
</dbReference>
<evidence type="ECO:0000256" key="1">
    <source>
        <dbReference type="ARBA" id="ARBA00022679"/>
    </source>
</evidence>
<name>A0AAV1S1V6_9ROSI</name>
<protein>
    <submittedName>
        <fullName evidence="2">Uncharacterized protein</fullName>
    </submittedName>
</protein>
<dbReference type="CDD" id="cd03784">
    <property type="entry name" value="GT1_Gtf-like"/>
    <property type="match status" value="1"/>
</dbReference>
<dbReference type="PANTHER" id="PTHR48044">
    <property type="entry name" value="GLYCOSYLTRANSFERASE"/>
    <property type="match status" value="1"/>
</dbReference>
<keyword evidence="1" id="KW-0808">Transferase</keyword>
<dbReference type="Proteomes" id="UP001314170">
    <property type="component" value="Unassembled WGS sequence"/>
</dbReference>
<dbReference type="SUPFAM" id="SSF53756">
    <property type="entry name" value="UDP-Glycosyltransferase/glycogen phosphorylase"/>
    <property type="match status" value="1"/>
</dbReference>
<evidence type="ECO:0000313" key="3">
    <source>
        <dbReference type="Proteomes" id="UP001314170"/>
    </source>
</evidence>
<dbReference type="PANTHER" id="PTHR48044:SF29">
    <property type="entry name" value="GLYCOSYLTRANSFERASE"/>
    <property type="match status" value="1"/>
</dbReference>
<dbReference type="InterPro" id="IPR002213">
    <property type="entry name" value="UDP_glucos_trans"/>
</dbReference>
<accession>A0AAV1S1V6</accession>
<dbReference type="GO" id="GO:0008194">
    <property type="term" value="F:UDP-glycosyltransferase activity"/>
    <property type="evidence" value="ECO:0007669"/>
    <property type="project" value="InterPro"/>
</dbReference>
<dbReference type="EMBL" id="CAWUPB010001165">
    <property type="protein sequence ID" value="CAK7344857.1"/>
    <property type="molecule type" value="Genomic_DNA"/>
</dbReference>
<keyword evidence="3" id="KW-1185">Reference proteome</keyword>
<reference evidence="2 3" key="1">
    <citation type="submission" date="2024-01" db="EMBL/GenBank/DDBJ databases">
        <authorList>
            <person name="Waweru B."/>
        </authorList>
    </citation>
    <scope>NUCLEOTIDE SEQUENCE [LARGE SCALE GENOMIC DNA]</scope>
</reference>